<name>F2Q0B1_TRIEC</name>
<feature type="region of interest" description="Disordered" evidence="9">
    <location>
        <begin position="328"/>
        <end position="347"/>
    </location>
</feature>
<dbReference type="PANTHER" id="PTHR23114:SF17">
    <property type="entry name" value="M7GPPPN-MRNA HYDROLASE"/>
    <property type="match status" value="1"/>
</dbReference>
<feature type="compositionally biased region" description="Basic and acidic residues" evidence="9">
    <location>
        <begin position="666"/>
        <end position="677"/>
    </location>
</feature>
<evidence type="ECO:0000256" key="1">
    <source>
        <dbReference type="ARBA" id="ARBA00001936"/>
    </source>
</evidence>
<evidence type="ECO:0000256" key="7">
    <source>
        <dbReference type="ARBA" id="ARBA00022884"/>
    </source>
</evidence>
<dbReference type="AlphaFoldDB" id="F2Q0B1"/>
<dbReference type="InterPro" id="IPR036189">
    <property type="entry name" value="DCP2_BoxA_sf"/>
</dbReference>
<comment type="similarity">
    <text evidence="3">Belongs to the Nudix hydrolase family. DCP2 subfamily.</text>
</comment>
<dbReference type="PANTHER" id="PTHR23114">
    <property type="entry name" value="M7GPPPN-MRNA HYDROLASE"/>
    <property type="match status" value="1"/>
</dbReference>
<feature type="region of interest" description="Disordered" evidence="9">
    <location>
        <begin position="365"/>
        <end position="384"/>
    </location>
</feature>
<dbReference type="CDD" id="cd03672">
    <property type="entry name" value="NUDIX_Dcp2p_Nudt20"/>
    <property type="match status" value="1"/>
</dbReference>
<feature type="region of interest" description="Disordered" evidence="9">
    <location>
        <begin position="622"/>
        <end position="686"/>
    </location>
</feature>
<feature type="compositionally biased region" description="Polar residues" evidence="9">
    <location>
        <begin position="627"/>
        <end position="640"/>
    </location>
</feature>
<dbReference type="PROSITE" id="PS00893">
    <property type="entry name" value="NUDIX_BOX"/>
    <property type="match status" value="1"/>
</dbReference>
<feature type="compositionally biased region" description="Pro residues" evidence="9">
    <location>
        <begin position="461"/>
        <end position="471"/>
    </location>
</feature>
<feature type="compositionally biased region" description="Polar residues" evidence="9">
    <location>
        <begin position="330"/>
        <end position="347"/>
    </location>
</feature>
<reference evidence="12" key="1">
    <citation type="journal article" date="2012" name="MBio">
        <title>Comparative genome analysis of Trichophyton rubrum and related dermatophytes reveals candidate genes involved in infection.</title>
        <authorList>
            <person name="Martinez D.A."/>
            <person name="Oliver B.G."/>
            <person name="Graeser Y."/>
            <person name="Goldberg J.M."/>
            <person name="Li W."/>
            <person name="Martinez-Rossi N.M."/>
            <person name="Monod M."/>
            <person name="Shelest E."/>
            <person name="Barton R.C."/>
            <person name="Birch E."/>
            <person name="Brakhage A.A."/>
            <person name="Chen Z."/>
            <person name="Gurr S.J."/>
            <person name="Heiman D."/>
            <person name="Heitman J."/>
            <person name="Kosti I."/>
            <person name="Rossi A."/>
            <person name="Saif S."/>
            <person name="Samalova M."/>
            <person name="Saunders C.W."/>
            <person name="Shea T."/>
            <person name="Summerbell R.C."/>
            <person name="Xu J."/>
            <person name="Young S."/>
            <person name="Zeng Q."/>
            <person name="Birren B.W."/>
            <person name="Cuomo C.A."/>
            <person name="White T.C."/>
        </authorList>
    </citation>
    <scope>NUCLEOTIDE SEQUENCE [LARGE SCALE GENOMIC DNA]</scope>
    <source>
        <strain evidence="12">ATCC MYA-4606 / CBS 127.97</strain>
    </source>
</reference>
<dbReference type="EMBL" id="DS995762">
    <property type="protein sequence ID" value="EGE07611.1"/>
    <property type="molecule type" value="Genomic_DNA"/>
</dbReference>
<evidence type="ECO:0000256" key="5">
    <source>
        <dbReference type="ARBA" id="ARBA00022723"/>
    </source>
</evidence>
<gene>
    <name evidence="11" type="ORF">TEQG_06525</name>
</gene>
<feature type="domain" description="Nudix hydrolase" evidence="10">
    <location>
        <begin position="95"/>
        <end position="229"/>
    </location>
</feature>
<dbReference type="eggNOG" id="KOG2937">
    <property type="taxonomic scope" value="Eukaryota"/>
</dbReference>
<dbReference type="FunFam" id="3.90.79.10:FF:000003">
    <property type="entry name" value="M7GpppN-mRNA hydrolase isoform 2"/>
    <property type="match status" value="1"/>
</dbReference>
<dbReference type="HOGENOM" id="CLU_008108_4_0_1"/>
<protein>
    <submittedName>
        <fullName evidence="11">Decapping enzyme Dcp2</fullName>
    </submittedName>
</protein>
<comment type="subcellular location">
    <subcellularLocation>
        <location evidence="2">Cytoplasm</location>
    </subcellularLocation>
</comment>
<feature type="compositionally biased region" description="Polar residues" evidence="9">
    <location>
        <begin position="412"/>
        <end position="436"/>
    </location>
</feature>
<evidence type="ECO:0000256" key="3">
    <source>
        <dbReference type="ARBA" id="ARBA00005279"/>
    </source>
</evidence>
<evidence type="ECO:0000256" key="2">
    <source>
        <dbReference type="ARBA" id="ARBA00004496"/>
    </source>
</evidence>
<dbReference type="InterPro" id="IPR007722">
    <property type="entry name" value="DCP2_BoxA"/>
</dbReference>
<dbReference type="GO" id="GO:0000290">
    <property type="term" value="P:deadenylation-dependent decapping of nuclear-transcribed mRNA"/>
    <property type="evidence" value="ECO:0007669"/>
    <property type="project" value="InterPro"/>
</dbReference>
<feature type="compositionally biased region" description="Polar residues" evidence="9">
    <location>
        <begin position="474"/>
        <end position="485"/>
    </location>
</feature>
<dbReference type="OrthoDB" id="18996at2759"/>
<feature type="region of interest" description="Disordered" evidence="9">
    <location>
        <begin position="412"/>
        <end position="526"/>
    </location>
</feature>
<proteinExistence type="inferred from homology"/>
<dbReference type="FunFam" id="1.10.10.1050:FF:000003">
    <property type="entry name" value="Decapping enzyme Dcp2, putative"/>
    <property type="match status" value="1"/>
</dbReference>
<keyword evidence="12" id="KW-1185">Reference proteome</keyword>
<dbReference type="InterPro" id="IPR015797">
    <property type="entry name" value="NUDIX_hydrolase-like_dom_sf"/>
</dbReference>
<feature type="compositionally biased region" description="Basic residues" evidence="9">
    <location>
        <begin position="492"/>
        <end position="502"/>
    </location>
</feature>
<dbReference type="SMART" id="SM01125">
    <property type="entry name" value="DCP2"/>
    <property type="match status" value="1"/>
</dbReference>
<keyword evidence="8" id="KW-0464">Manganese</keyword>
<dbReference type="Gene3D" id="1.10.10.1050">
    <property type="entry name" value="Dcp2, box A domain"/>
    <property type="match status" value="1"/>
</dbReference>
<dbReference type="GO" id="GO:0000184">
    <property type="term" value="P:nuclear-transcribed mRNA catabolic process, nonsense-mediated decay"/>
    <property type="evidence" value="ECO:0007669"/>
    <property type="project" value="InterPro"/>
</dbReference>
<comment type="cofactor">
    <cofactor evidence="1">
        <name>Mn(2+)</name>
        <dbReference type="ChEBI" id="CHEBI:29035"/>
    </cofactor>
</comment>
<dbReference type="InterPro" id="IPR044099">
    <property type="entry name" value="Dcp2_NUDIX"/>
</dbReference>
<dbReference type="InterPro" id="IPR000086">
    <property type="entry name" value="NUDIX_hydrolase_dom"/>
</dbReference>
<dbReference type="InterPro" id="IPR020084">
    <property type="entry name" value="NUDIX_hydrolase_CS"/>
</dbReference>
<evidence type="ECO:0000256" key="9">
    <source>
        <dbReference type="SAM" id="MobiDB-lite"/>
    </source>
</evidence>
<dbReference type="Pfam" id="PF05026">
    <property type="entry name" value="DCP2"/>
    <property type="match status" value="1"/>
</dbReference>
<dbReference type="Gene3D" id="3.90.79.10">
    <property type="entry name" value="Nucleoside Triphosphate Pyrophosphohydrolase"/>
    <property type="match status" value="1"/>
</dbReference>
<dbReference type="Pfam" id="PF00293">
    <property type="entry name" value="NUDIX"/>
    <property type="match status" value="1"/>
</dbReference>
<feature type="compositionally biased region" description="Pro residues" evidence="9">
    <location>
        <begin position="371"/>
        <end position="381"/>
    </location>
</feature>
<dbReference type="VEuPathDB" id="FungiDB:TEQG_06525"/>
<keyword evidence="6" id="KW-0378">Hydrolase</keyword>
<dbReference type="GO" id="GO:0140933">
    <property type="term" value="F:5'-(N(7)-methylguanosine 5'-triphospho)-[mRNA] hydrolase activity"/>
    <property type="evidence" value="ECO:0007669"/>
    <property type="project" value="InterPro"/>
</dbReference>
<keyword evidence="5" id="KW-0479">Metal-binding</keyword>
<sequence>MTEINMRLEDWLDDLCVRFIVNLPREELESVERICFQVEEAQWFYEDFIRPLDPNLPSLKLREFALRIFQHCPLMSQWSHYHHSTAFSEFLAYKTRVPVRGAILLNQEMDEVVLVKGWKKGANWSFPRGKINKEEKDLDCAVREVYEETGFDIRASGLIKDEKNVKYIEIPMREQNMRLYVLRGVPKDTHFEPRTRKEISKIEWYKLSDLPTLKKNKQHENVPYQNNNKFYMVATFLGPLKKWIAKQRKLDQARISHPHIAIQEEMGGAIITEDEGTEDHQDITEEYPTHPAPAMPILPPVHSDLPEVSAPLDPTVHLKRLLNIGPAASTAPTRQSDSDPQLEQQHQHISNIDKGNALLQLLRKGSETHPPENPPIAPIPVHPSRALPTIHSQQTTPQPTPAQVFAPPVTQLGTRNQYPQHPQNQISNQPPYTYSEQKPAARPRHEYVGQVPHQLPHEPAKPPFTAYPPPLRQIGTQPPTSSTQHGIAKSPRSPRREKKHTPSSRPSAMKSNIKILPRPTSNNNEGVPVAVKANTLSSAPRPNVKLSEITKPFKPKILRRPDKDNLEAYLPTSTVTVSAFSKPEPPPVSDDEVVQKTLPQPQFDQRPSQSAAQKETLLSLFNKDLPPQSTGIKQDMTRQAKSPVLVSPPFSTLISPTTDPLNSPREATRGGGSERRSGAASPSNQAFLIGYLEDVATGKK</sequence>
<evidence type="ECO:0000256" key="4">
    <source>
        <dbReference type="ARBA" id="ARBA00022490"/>
    </source>
</evidence>
<keyword evidence="7" id="KW-0694">RNA-binding</keyword>
<evidence type="ECO:0000256" key="8">
    <source>
        <dbReference type="ARBA" id="ARBA00023211"/>
    </source>
</evidence>
<dbReference type="SUPFAM" id="SSF140586">
    <property type="entry name" value="Dcp2 domain-like"/>
    <property type="match status" value="1"/>
</dbReference>
<dbReference type="SUPFAM" id="SSF55811">
    <property type="entry name" value="Nudix"/>
    <property type="match status" value="1"/>
</dbReference>
<dbReference type="Proteomes" id="UP000009169">
    <property type="component" value="Unassembled WGS sequence"/>
</dbReference>
<evidence type="ECO:0000256" key="6">
    <source>
        <dbReference type="ARBA" id="ARBA00022801"/>
    </source>
</evidence>
<dbReference type="PROSITE" id="PS51462">
    <property type="entry name" value="NUDIX"/>
    <property type="match status" value="1"/>
</dbReference>
<evidence type="ECO:0000313" key="12">
    <source>
        <dbReference type="Proteomes" id="UP000009169"/>
    </source>
</evidence>
<keyword evidence="4" id="KW-0963">Cytoplasm</keyword>
<feature type="compositionally biased region" description="Polar residues" evidence="9">
    <location>
        <begin position="649"/>
        <end position="661"/>
    </location>
</feature>
<dbReference type="GO" id="GO:0003723">
    <property type="term" value="F:RNA binding"/>
    <property type="evidence" value="ECO:0007669"/>
    <property type="project" value="UniProtKB-KW"/>
</dbReference>
<dbReference type="GO" id="GO:0000932">
    <property type="term" value="C:P-body"/>
    <property type="evidence" value="ECO:0007669"/>
    <property type="project" value="TreeGrafter"/>
</dbReference>
<organism evidence="11 12">
    <name type="scientific">Trichophyton equinum (strain ATCC MYA-4606 / CBS 127.97)</name>
    <name type="common">Horse ringworm fungus</name>
    <dbReference type="NCBI Taxonomy" id="559882"/>
    <lineage>
        <taxon>Eukaryota</taxon>
        <taxon>Fungi</taxon>
        <taxon>Dikarya</taxon>
        <taxon>Ascomycota</taxon>
        <taxon>Pezizomycotina</taxon>
        <taxon>Eurotiomycetes</taxon>
        <taxon>Eurotiomycetidae</taxon>
        <taxon>Onygenales</taxon>
        <taxon>Arthrodermataceae</taxon>
        <taxon>Trichophyton</taxon>
    </lineage>
</organism>
<evidence type="ECO:0000259" key="10">
    <source>
        <dbReference type="PROSITE" id="PS51462"/>
    </source>
</evidence>
<evidence type="ECO:0000313" key="11">
    <source>
        <dbReference type="EMBL" id="EGE07611.1"/>
    </source>
</evidence>
<dbReference type="GO" id="GO:0030145">
    <property type="term" value="F:manganese ion binding"/>
    <property type="evidence" value="ECO:0007669"/>
    <property type="project" value="InterPro"/>
</dbReference>
<accession>F2Q0B1</accession>